<evidence type="ECO:0000259" key="2">
    <source>
        <dbReference type="Pfam" id="PF07993"/>
    </source>
</evidence>
<dbReference type="SUPFAM" id="SSF51735">
    <property type="entry name" value="NAD(P)-binding Rossmann-fold domains"/>
    <property type="match status" value="2"/>
</dbReference>
<comment type="caution">
    <text evidence="3">The sequence shown here is derived from an EMBL/GenBank/DDBJ whole genome shotgun (WGS) entry which is preliminary data.</text>
</comment>
<comment type="catalytic activity">
    <reaction evidence="1">
        <text>a long-chain fatty acyl-CoA + 2 NADPH + 2 H(+) = a long-chain primary fatty alcohol + 2 NADP(+) + CoA</text>
        <dbReference type="Rhea" id="RHEA:52716"/>
        <dbReference type="ChEBI" id="CHEBI:15378"/>
        <dbReference type="ChEBI" id="CHEBI:57287"/>
        <dbReference type="ChEBI" id="CHEBI:57783"/>
        <dbReference type="ChEBI" id="CHEBI:58349"/>
        <dbReference type="ChEBI" id="CHEBI:77396"/>
        <dbReference type="ChEBI" id="CHEBI:83139"/>
        <dbReference type="EC" id="1.2.1.84"/>
    </reaction>
</comment>
<keyword evidence="1" id="KW-0560">Oxidoreductase</keyword>
<dbReference type="InterPro" id="IPR036291">
    <property type="entry name" value="NAD(P)-bd_dom_sf"/>
</dbReference>
<dbReference type="AlphaFoldDB" id="A0A9J6GES5"/>
<dbReference type="PANTHER" id="PTHR11011">
    <property type="entry name" value="MALE STERILITY PROTEIN 2-RELATED"/>
    <property type="match status" value="1"/>
</dbReference>
<dbReference type="GO" id="GO:0080019">
    <property type="term" value="F:alcohol-forming very long-chain fatty acyl-CoA reductase activity"/>
    <property type="evidence" value="ECO:0007669"/>
    <property type="project" value="InterPro"/>
</dbReference>
<dbReference type="PANTHER" id="PTHR11011:SF116">
    <property type="entry name" value="FATTY ACYL-COA REDUCTASE CG5065-RELATED"/>
    <property type="match status" value="1"/>
</dbReference>
<dbReference type="OrthoDB" id="429813at2759"/>
<dbReference type="Proteomes" id="UP000821853">
    <property type="component" value="Chromosome 4"/>
</dbReference>
<dbReference type="Pfam" id="PF07993">
    <property type="entry name" value="NAD_binding_4"/>
    <property type="match status" value="1"/>
</dbReference>
<keyword evidence="1" id="KW-0444">Lipid biosynthesis</keyword>
<dbReference type="VEuPathDB" id="VectorBase:HLOH_040499"/>
<evidence type="ECO:0000256" key="1">
    <source>
        <dbReference type="RuleBase" id="RU363097"/>
    </source>
</evidence>
<dbReference type="GO" id="GO:0035336">
    <property type="term" value="P:long-chain fatty-acyl-CoA metabolic process"/>
    <property type="evidence" value="ECO:0007669"/>
    <property type="project" value="TreeGrafter"/>
</dbReference>
<keyword evidence="1" id="KW-0443">Lipid metabolism</keyword>
<proteinExistence type="inferred from homology"/>
<dbReference type="InterPro" id="IPR026055">
    <property type="entry name" value="FAR"/>
</dbReference>
<dbReference type="InterPro" id="IPR013120">
    <property type="entry name" value="FAR_NAD-bd"/>
</dbReference>
<keyword evidence="1" id="KW-0521">NADP</keyword>
<organism evidence="3 4">
    <name type="scientific">Haemaphysalis longicornis</name>
    <name type="common">Bush tick</name>
    <dbReference type="NCBI Taxonomy" id="44386"/>
    <lineage>
        <taxon>Eukaryota</taxon>
        <taxon>Metazoa</taxon>
        <taxon>Ecdysozoa</taxon>
        <taxon>Arthropoda</taxon>
        <taxon>Chelicerata</taxon>
        <taxon>Arachnida</taxon>
        <taxon>Acari</taxon>
        <taxon>Parasitiformes</taxon>
        <taxon>Ixodida</taxon>
        <taxon>Ixodoidea</taxon>
        <taxon>Ixodidae</taxon>
        <taxon>Haemaphysalinae</taxon>
        <taxon>Haemaphysalis</taxon>
    </lineage>
</organism>
<protein>
    <recommendedName>
        <fullName evidence="1">Fatty acyl-CoA reductase</fullName>
        <ecNumber evidence="1">1.2.1.84</ecNumber>
    </recommendedName>
</protein>
<evidence type="ECO:0000313" key="3">
    <source>
        <dbReference type="EMBL" id="KAH9373890.1"/>
    </source>
</evidence>
<dbReference type="GO" id="GO:0102965">
    <property type="term" value="F:alcohol-forming long-chain fatty acyl-CoA reductase activity"/>
    <property type="evidence" value="ECO:0007669"/>
    <property type="project" value="UniProtKB-EC"/>
</dbReference>
<dbReference type="Gene3D" id="3.40.50.720">
    <property type="entry name" value="NAD(P)-binding Rossmann-like Domain"/>
    <property type="match status" value="2"/>
</dbReference>
<evidence type="ECO:0000313" key="4">
    <source>
        <dbReference type="Proteomes" id="UP000821853"/>
    </source>
</evidence>
<feature type="domain" description="Thioester reductase (TE)" evidence="2">
    <location>
        <begin position="35"/>
        <end position="81"/>
    </location>
</feature>
<dbReference type="EC" id="1.2.1.84" evidence="1"/>
<gene>
    <name evidence="3" type="ORF">HPB48_012041</name>
</gene>
<comment type="function">
    <text evidence="1">Catalyzes the reduction of fatty acyl-CoA to fatty alcohols.</text>
</comment>
<sequence>MEQQPHQGPSPALVEEATNGGSQIAQFYQDKVVFITGGTGFIGKVLLEKLLRSCPGVKRVYLLVRSKRGEEPDVRLESMLKSKALVHVSTAYSNCDKPEIDEVVYPPPIDPSEIIVASDADLIPVDIVANTLISVAWHTATTRSEHVKVYHCTSGTLQPQTWAEVSTRIQEIIVRYPLPDARRSPKFCQTSNPLRHEFNLFCLSYLPAFIGDLCLLLTCQKARFVTEFFSAARNMFKSASVLEGVECLDMHLEGQTYSC</sequence>
<comment type="similarity">
    <text evidence="1">Belongs to the fatty acyl-CoA reductase family.</text>
</comment>
<reference evidence="3 4" key="1">
    <citation type="journal article" date="2020" name="Cell">
        <title>Large-Scale Comparative Analyses of Tick Genomes Elucidate Their Genetic Diversity and Vector Capacities.</title>
        <authorList>
            <consortium name="Tick Genome and Microbiome Consortium (TIGMIC)"/>
            <person name="Jia N."/>
            <person name="Wang J."/>
            <person name="Shi W."/>
            <person name="Du L."/>
            <person name="Sun Y."/>
            <person name="Zhan W."/>
            <person name="Jiang J.F."/>
            <person name="Wang Q."/>
            <person name="Zhang B."/>
            <person name="Ji P."/>
            <person name="Bell-Sakyi L."/>
            <person name="Cui X.M."/>
            <person name="Yuan T.T."/>
            <person name="Jiang B.G."/>
            <person name="Yang W.F."/>
            <person name="Lam T.T."/>
            <person name="Chang Q.C."/>
            <person name="Ding S.J."/>
            <person name="Wang X.J."/>
            <person name="Zhu J.G."/>
            <person name="Ruan X.D."/>
            <person name="Zhao L."/>
            <person name="Wei J.T."/>
            <person name="Ye R.Z."/>
            <person name="Que T.C."/>
            <person name="Du C.H."/>
            <person name="Zhou Y.H."/>
            <person name="Cheng J.X."/>
            <person name="Dai P.F."/>
            <person name="Guo W.B."/>
            <person name="Han X.H."/>
            <person name="Huang E.J."/>
            <person name="Li L.F."/>
            <person name="Wei W."/>
            <person name="Gao Y.C."/>
            <person name="Liu J.Z."/>
            <person name="Shao H.Z."/>
            <person name="Wang X."/>
            <person name="Wang C.C."/>
            <person name="Yang T.C."/>
            <person name="Huo Q.B."/>
            <person name="Li W."/>
            <person name="Chen H.Y."/>
            <person name="Chen S.E."/>
            <person name="Zhou L.G."/>
            <person name="Ni X.B."/>
            <person name="Tian J.H."/>
            <person name="Sheng Y."/>
            <person name="Liu T."/>
            <person name="Pan Y.S."/>
            <person name="Xia L.Y."/>
            <person name="Li J."/>
            <person name="Zhao F."/>
            <person name="Cao W.C."/>
        </authorList>
    </citation>
    <scope>NUCLEOTIDE SEQUENCE [LARGE SCALE GENOMIC DNA]</scope>
    <source>
        <strain evidence="3">HaeL-2018</strain>
    </source>
</reference>
<name>A0A9J6GES5_HAELO</name>
<dbReference type="OMA" id="NTTNICN"/>
<keyword evidence="4" id="KW-1185">Reference proteome</keyword>
<dbReference type="EMBL" id="JABSTR010000006">
    <property type="protein sequence ID" value="KAH9373890.1"/>
    <property type="molecule type" value="Genomic_DNA"/>
</dbReference>
<dbReference type="GO" id="GO:0005777">
    <property type="term" value="C:peroxisome"/>
    <property type="evidence" value="ECO:0007669"/>
    <property type="project" value="TreeGrafter"/>
</dbReference>
<accession>A0A9J6GES5</accession>